<dbReference type="Pfam" id="PF02179">
    <property type="entry name" value="BAG"/>
    <property type="match status" value="1"/>
</dbReference>
<evidence type="ECO:0000259" key="2">
    <source>
        <dbReference type="PROSITE" id="PS51035"/>
    </source>
</evidence>
<gene>
    <name evidence="4" type="ORF">F0562_018801</name>
</gene>
<dbReference type="OrthoDB" id="1907216at2759"/>
<reference evidence="4 5" key="1">
    <citation type="submission" date="2019-09" db="EMBL/GenBank/DDBJ databases">
        <title>A chromosome-level genome assembly of the Chinese tupelo Nyssa sinensis.</title>
        <authorList>
            <person name="Yang X."/>
            <person name="Kang M."/>
            <person name="Yang Y."/>
            <person name="Xiong H."/>
            <person name="Wang M."/>
            <person name="Zhang Z."/>
            <person name="Wang Z."/>
            <person name="Wu H."/>
            <person name="Ma T."/>
            <person name="Liu J."/>
            <person name="Xi Z."/>
        </authorList>
    </citation>
    <scope>NUCLEOTIDE SEQUENCE [LARGE SCALE GENOMIC DNA]</scope>
    <source>
        <strain evidence="4">J267</strain>
        <tissue evidence="4">Leaf</tissue>
    </source>
</reference>
<dbReference type="GO" id="GO:0003677">
    <property type="term" value="F:DNA binding"/>
    <property type="evidence" value="ECO:0007669"/>
    <property type="project" value="InterPro"/>
</dbReference>
<dbReference type="PROSITE" id="PS51054">
    <property type="entry name" value="ORANGE"/>
    <property type="match status" value="1"/>
</dbReference>
<sequence>MNEALMELLQRLDSVSGVDTTVRELRQHLSRRIVGLQEILDAVTDERVEDWGGFLRNWDDDDVANIEEEVGIERGGHEMERFSAENLGFRCLQRSHPESSAKASFGYVIHILLKFNPYIVLRLHFAAL</sequence>
<dbReference type="GO" id="GO:0006355">
    <property type="term" value="P:regulation of DNA-templated transcription"/>
    <property type="evidence" value="ECO:0007669"/>
    <property type="project" value="InterPro"/>
</dbReference>
<feature type="domain" description="BAG" evidence="2">
    <location>
        <begin position="1"/>
        <end position="44"/>
    </location>
</feature>
<dbReference type="InterPro" id="IPR040400">
    <property type="entry name" value="BAG5/6/7/8"/>
</dbReference>
<dbReference type="PANTHER" id="PTHR33322">
    <property type="entry name" value="BAG DOMAIN CONTAINING PROTEIN, EXPRESSED"/>
    <property type="match status" value="1"/>
</dbReference>
<dbReference type="GO" id="GO:0051087">
    <property type="term" value="F:protein-folding chaperone binding"/>
    <property type="evidence" value="ECO:0007669"/>
    <property type="project" value="InterPro"/>
</dbReference>
<dbReference type="Proteomes" id="UP000325577">
    <property type="component" value="Linkage Group LG9"/>
</dbReference>
<dbReference type="PANTHER" id="PTHR33322:SF8">
    <property type="entry name" value="BAG FAMILY MOLECULAR CHAPERONE REGULATOR 5, MITOCHONDRIAL"/>
    <property type="match status" value="1"/>
</dbReference>
<evidence type="ECO:0000256" key="1">
    <source>
        <dbReference type="ARBA" id="ARBA00023186"/>
    </source>
</evidence>
<evidence type="ECO:0000313" key="4">
    <source>
        <dbReference type="EMBL" id="KAA8515588.1"/>
    </source>
</evidence>
<protein>
    <submittedName>
        <fullName evidence="4">Uncharacterized protein</fullName>
    </submittedName>
</protein>
<dbReference type="AlphaFoldDB" id="A0A5J4ZDI3"/>
<keyword evidence="1" id="KW-0143">Chaperone</keyword>
<accession>A0A5J4ZDI3</accession>
<dbReference type="InterPro" id="IPR003103">
    <property type="entry name" value="BAG_domain"/>
</dbReference>
<dbReference type="SUPFAM" id="SSF63491">
    <property type="entry name" value="BAG domain"/>
    <property type="match status" value="1"/>
</dbReference>
<evidence type="ECO:0000259" key="3">
    <source>
        <dbReference type="PROSITE" id="PS51054"/>
    </source>
</evidence>
<dbReference type="GO" id="GO:0009506">
    <property type="term" value="C:plasmodesma"/>
    <property type="evidence" value="ECO:0007669"/>
    <property type="project" value="TreeGrafter"/>
</dbReference>
<proteinExistence type="predicted"/>
<dbReference type="InterPro" id="IPR003650">
    <property type="entry name" value="Orange_dom"/>
</dbReference>
<feature type="domain" description="Orange" evidence="3">
    <location>
        <begin position="1"/>
        <end position="29"/>
    </location>
</feature>
<name>A0A5J4ZDI3_9ASTE</name>
<dbReference type="PROSITE" id="PS51035">
    <property type="entry name" value="BAG"/>
    <property type="match status" value="1"/>
</dbReference>
<keyword evidence="5" id="KW-1185">Reference proteome</keyword>
<organism evidence="4 5">
    <name type="scientific">Nyssa sinensis</name>
    <dbReference type="NCBI Taxonomy" id="561372"/>
    <lineage>
        <taxon>Eukaryota</taxon>
        <taxon>Viridiplantae</taxon>
        <taxon>Streptophyta</taxon>
        <taxon>Embryophyta</taxon>
        <taxon>Tracheophyta</taxon>
        <taxon>Spermatophyta</taxon>
        <taxon>Magnoliopsida</taxon>
        <taxon>eudicotyledons</taxon>
        <taxon>Gunneridae</taxon>
        <taxon>Pentapetalae</taxon>
        <taxon>asterids</taxon>
        <taxon>Cornales</taxon>
        <taxon>Nyssaceae</taxon>
        <taxon>Nyssa</taxon>
    </lineage>
</organism>
<dbReference type="EMBL" id="CM018052">
    <property type="protein sequence ID" value="KAA8515588.1"/>
    <property type="molecule type" value="Genomic_DNA"/>
</dbReference>
<dbReference type="GO" id="GO:0006457">
    <property type="term" value="P:protein folding"/>
    <property type="evidence" value="ECO:0007669"/>
    <property type="project" value="TreeGrafter"/>
</dbReference>
<evidence type="ECO:0000313" key="5">
    <source>
        <dbReference type="Proteomes" id="UP000325577"/>
    </source>
</evidence>